<dbReference type="PANTHER" id="PTHR34137:SF1">
    <property type="entry name" value="EXODEOXYRIBONUCLEASE 7 SMALL SUBUNIT"/>
    <property type="match status" value="1"/>
</dbReference>
<dbReference type="Proteomes" id="UP001651880">
    <property type="component" value="Unassembled WGS sequence"/>
</dbReference>
<keyword evidence="2 6" id="KW-0963">Cytoplasm</keyword>
<dbReference type="Pfam" id="PF02609">
    <property type="entry name" value="Exonuc_VII_S"/>
    <property type="match status" value="1"/>
</dbReference>
<comment type="similarity">
    <text evidence="1 6">Belongs to the XseB family.</text>
</comment>
<dbReference type="EC" id="3.1.11.6" evidence="6"/>
<comment type="catalytic activity">
    <reaction evidence="6">
        <text>Exonucleolytic cleavage in either 5'- to 3'- or 3'- to 5'-direction to yield nucleoside 5'-phosphates.</text>
        <dbReference type="EC" id="3.1.11.6"/>
    </reaction>
</comment>
<comment type="subcellular location">
    <subcellularLocation>
        <location evidence="6">Cytoplasm</location>
    </subcellularLocation>
</comment>
<dbReference type="HAMAP" id="MF_00337">
    <property type="entry name" value="Exonuc_7_S"/>
    <property type="match status" value="1"/>
</dbReference>
<comment type="function">
    <text evidence="6">Bidirectionally degrades single-stranded DNA into large acid-insoluble oligonucleotides, which are then degraded further into small acid-soluble oligonucleotides.</text>
</comment>
<dbReference type="InterPro" id="IPR003761">
    <property type="entry name" value="Exonuc_VII_S"/>
</dbReference>
<dbReference type="PIRSF" id="PIRSF006488">
    <property type="entry name" value="Exonuc_VII_S"/>
    <property type="match status" value="1"/>
</dbReference>
<protein>
    <recommendedName>
        <fullName evidence="6">Exodeoxyribonuclease 7 small subunit</fullName>
        <ecNumber evidence="6">3.1.11.6</ecNumber>
    </recommendedName>
    <alternativeName>
        <fullName evidence="6">Exodeoxyribonuclease VII small subunit</fullName>
        <shortName evidence="6">Exonuclease VII small subunit</shortName>
    </alternativeName>
</protein>
<evidence type="ECO:0000313" key="8">
    <source>
        <dbReference type="Proteomes" id="UP001651880"/>
    </source>
</evidence>
<dbReference type="GO" id="GO:0008855">
    <property type="term" value="F:exodeoxyribonuclease VII activity"/>
    <property type="evidence" value="ECO:0007669"/>
    <property type="project" value="UniProtKB-EC"/>
</dbReference>
<evidence type="ECO:0000256" key="2">
    <source>
        <dbReference type="ARBA" id="ARBA00022490"/>
    </source>
</evidence>
<keyword evidence="3 6" id="KW-0540">Nuclease</keyword>
<evidence type="ECO:0000256" key="5">
    <source>
        <dbReference type="ARBA" id="ARBA00022839"/>
    </source>
</evidence>
<dbReference type="NCBIfam" id="TIGR01280">
    <property type="entry name" value="xseB"/>
    <property type="match status" value="1"/>
</dbReference>
<keyword evidence="5 6" id="KW-0269">Exonuclease</keyword>
<gene>
    <name evidence="6 7" type="primary">xseB</name>
    <name evidence="7" type="ORF">LJD61_09780</name>
</gene>
<keyword evidence="4 6" id="KW-0378">Hydrolase</keyword>
<evidence type="ECO:0000256" key="4">
    <source>
        <dbReference type="ARBA" id="ARBA00022801"/>
    </source>
</evidence>
<evidence type="ECO:0000313" key="7">
    <source>
        <dbReference type="EMBL" id="MCQ1529832.1"/>
    </source>
</evidence>
<dbReference type="Gene3D" id="1.10.287.1040">
    <property type="entry name" value="Exonuclease VII, small subunit"/>
    <property type="match status" value="1"/>
</dbReference>
<reference evidence="7 8" key="1">
    <citation type="submission" date="2021-10" db="EMBL/GenBank/DDBJ databases">
        <title>Lutispora strain m25 sp. nov., a thermophilic, non-spore-forming bacterium isolated from a lab-scale methanogenic bioreactor digesting anaerobic sludge.</title>
        <authorList>
            <person name="El Houari A."/>
            <person name="Mcdonald J."/>
        </authorList>
    </citation>
    <scope>NUCLEOTIDE SEQUENCE [LARGE SCALE GENOMIC DNA]</scope>
    <source>
        <strain evidence="8">m25</strain>
    </source>
</reference>
<dbReference type="PANTHER" id="PTHR34137">
    <property type="entry name" value="EXODEOXYRIBONUCLEASE 7 SMALL SUBUNIT"/>
    <property type="match status" value="1"/>
</dbReference>
<dbReference type="InterPro" id="IPR037004">
    <property type="entry name" value="Exonuc_VII_ssu_sf"/>
</dbReference>
<comment type="subunit">
    <text evidence="6">Heterooligomer composed of large and small subunits.</text>
</comment>
<proteinExistence type="inferred from homology"/>
<dbReference type="RefSeq" id="WP_255227350.1">
    <property type="nucleotide sequence ID" value="NZ_JAJEKE010000007.1"/>
</dbReference>
<keyword evidence="8" id="KW-1185">Reference proteome</keyword>
<dbReference type="NCBIfam" id="NF002140">
    <property type="entry name" value="PRK00977.1-4"/>
    <property type="match status" value="1"/>
</dbReference>
<sequence length="77" mass="8924">MSNELSFEKAMKRLEEIVNCLENGNLTLDEALEAYNEGIKLSFYCNKKLEEAEGKIVKIINDNDAYKETDIYNELKE</sequence>
<organism evidence="7 8">
    <name type="scientific">Lutispora saccharofermentans</name>
    <dbReference type="NCBI Taxonomy" id="3024236"/>
    <lineage>
        <taxon>Bacteria</taxon>
        <taxon>Bacillati</taxon>
        <taxon>Bacillota</taxon>
        <taxon>Clostridia</taxon>
        <taxon>Lutisporales</taxon>
        <taxon>Lutisporaceae</taxon>
        <taxon>Lutispora</taxon>
    </lineage>
</organism>
<evidence type="ECO:0000256" key="3">
    <source>
        <dbReference type="ARBA" id="ARBA00022722"/>
    </source>
</evidence>
<accession>A0ABT1NF04</accession>
<name>A0ABT1NF04_9FIRM</name>
<evidence type="ECO:0000256" key="6">
    <source>
        <dbReference type="HAMAP-Rule" id="MF_00337"/>
    </source>
</evidence>
<evidence type="ECO:0000256" key="1">
    <source>
        <dbReference type="ARBA" id="ARBA00009998"/>
    </source>
</evidence>
<dbReference type="SUPFAM" id="SSF116842">
    <property type="entry name" value="XseB-like"/>
    <property type="match status" value="1"/>
</dbReference>
<comment type="caution">
    <text evidence="7">The sequence shown here is derived from an EMBL/GenBank/DDBJ whole genome shotgun (WGS) entry which is preliminary data.</text>
</comment>
<dbReference type="EMBL" id="JAJEKE010000007">
    <property type="protein sequence ID" value="MCQ1529832.1"/>
    <property type="molecule type" value="Genomic_DNA"/>
</dbReference>